<dbReference type="EMBL" id="WIXE01014637">
    <property type="protein sequence ID" value="KAK5974128.1"/>
    <property type="molecule type" value="Genomic_DNA"/>
</dbReference>
<dbReference type="Proteomes" id="UP001331761">
    <property type="component" value="Unassembled WGS sequence"/>
</dbReference>
<dbReference type="AlphaFoldDB" id="A0AAN8FQ95"/>
<gene>
    <name evidence="1" type="ORF">GCK32_013149</name>
</gene>
<comment type="caution">
    <text evidence="1">The sequence shown here is derived from an EMBL/GenBank/DDBJ whole genome shotgun (WGS) entry which is preliminary data.</text>
</comment>
<proteinExistence type="predicted"/>
<organism evidence="1 2">
    <name type="scientific">Trichostrongylus colubriformis</name>
    <name type="common">Black scour worm</name>
    <dbReference type="NCBI Taxonomy" id="6319"/>
    <lineage>
        <taxon>Eukaryota</taxon>
        <taxon>Metazoa</taxon>
        <taxon>Ecdysozoa</taxon>
        <taxon>Nematoda</taxon>
        <taxon>Chromadorea</taxon>
        <taxon>Rhabditida</taxon>
        <taxon>Rhabditina</taxon>
        <taxon>Rhabditomorpha</taxon>
        <taxon>Strongyloidea</taxon>
        <taxon>Trichostrongylidae</taxon>
        <taxon>Trichostrongylus</taxon>
    </lineage>
</organism>
<evidence type="ECO:0000313" key="1">
    <source>
        <dbReference type="EMBL" id="KAK5974128.1"/>
    </source>
</evidence>
<name>A0AAN8FQ95_TRICO</name>
<evidence type="ECO:0000313" key="2">
    <source>
        <dbReference type="Proteomes" id="UP001331761"/>
    </source>
</evidence>
<accession>A0AAN8FQ95</accession>
<reference evidence="1 2" key="1">
    <citation type="submission" date="2019-10" db="EMBL/GenBank/DDBJ databases">
        <title>Assembly and Annotation for the nematode Trichostrongylus colubriformis.</title>
        <authorList>
            <person name="Martin J."/>
        </authorList>
    </citation>
    <scope>NUCLEOTIDE SEQUENCE [LARGE SCALE GENOMIC DNA]</scope>
    <source>
        <strain evidence="1">G859</strain>
        <tissue evidence="1">Whole worm</tissue>
    </source>
</reference>
<protein>
    <submittedName>
        <fullName evidence="1">Doublecortin</fullName>
    </submittedName>
</protein>
<keyword evidence="2" id="KW-1185">Reference proteome</keyword>
<sequence>MYDPYSDFSYVALNKRRRGDVERRNSEKIENRYGQPAVKKIYVKANGDPRSKKPKLFIWRKWQSPTLAGLRADIAPYVGLDMASAIYDMFVHEM</sequence>